<dbReference type="PANTHER" id="PTHR43156:SF2">
    <property type="entry name" value="STAGE II SPORULATION PROTEIN E"/>
    <property type="match status" value="1"/>
</dbReference>
<comment type="caution">
    <text evidence="3">The sequence shown here is derived from an EMBL/GenBank/DDBJ whole genome shotgun (WGS) entry which is preliminary data.</text>
</comment>
<reference evidence="3" key="1">
    <citation type="journal article" date="2014" name="Front. Microbiol.">
        <title>High frequency of phylogenetically diverse reductive dehalogenase-homologous genes in deep subseafloor sedimentary metagenomes.</title>
        <authorList>
            <person name="Kawai M."/>
            <person name="Futagami T."/>
            <person name="Toyoda A."/>
            <person name="Takaki Y."/>
            <person name="Nishi S."/>
            <person name="Hori S."/>
            <person name="Arai W."/>
            <person name="Tsubouchi T."/>
            <person name="Morono Y."/>
            <person name="Uchiyama I."/>
            <person name="Ito T."/>
            <person name="Fujiyama A."/>
            <person name="Inagaki F."/>
            <person name="Takami H."/>
        </authorList>
    </citation>
    <scope>NUCLEOTIDE SEQUENCE</scope>
    <source>
        <strain evidence="3">Expedition CK06-06</strain>
    </source>
</reference>
<dbReference type="GO" id="GO:0016791">
    <property type="term" value="F:phosphatase activity"/>
    <property type="evidence" value="ECO:0007669"/>
    <property type="project" value="TreeGrafter"/>
</dbReference>
<dbReference type="PANTHER" id="PTHR43156">
    <property type="entry name" value="STAGE II SPORULATION PROTEIN E-RELATED"/>
    <property type="match status" value="1"/>
</dbReference>
<dbReference type="InterPro" id="IPR052016">
    <property type="entry name" value="Bact_Sigma-Reg"/>
</dbReference>
<evidence type="ECO:0000256" key="1">
    <source>
        <dbReference type="ARBA" id="ARBA00022801"/>
    </source>
</evidence>
<protein>
    <recommendedName>
        <fullName evidence="2">GAF domain-containing protein</fullName>
    </recommendedName>
</protein>
<dbReference type="Gene3D" id="3.30.450.40">
    <property type="match status" value="1"/>
</dbReference>
<feature type="non-terminal residue" evidence="3">
    <location>
        <position position="287"/>
    </location>
</feature>
<organism evidence="3">
    <name type="scientific">marine sediment metagenome</name>
    <dbReference type="NCBI Taxonomy" id="412755"/>
    <lineage>
        <taxon>unclassified sequences</taxon>
        <taxon>metagenomes</taxon>
        <taxon>ecological metagenomes</taxon>
    </lineage>
</organism>
<evidence type="ECO:0000313" key="3">
    <source>
        <dbReference type="EMBL" id="GAF98892.1"/>
    </source>
</evidence>
<keyword evidence="1" id="KW-0378">Hydrolase</keyword>
<sequence length="287" mass="31852">TIEELSSVNYRLRTLLEIFQSIGTALDEDELLERILDQLFDVFPESGRGFIILRDPDTGMLTPRAVKKAKPDVTDSEERLPISGTIIEYVLERKQAVLSADAMSDDRFPTSQSILDFEMRSVMCAPLMYEDEVLGFILLDTQRIASNYDEEGLTLLAGIANQAALSIANARLHSQLLKRERLEQDLRNARRIQNSFLPTEPPHVGDYEFVDWYGTALEVGGDFYDFIELPGGEVVVVVGDVSGKGITAALMMAQMASNVRFFAGARPQPAELLAKLNQVALSSATDM</sequence>
<dbReference type="EMBL" id="BARS01010988">
    <property type="protein sequence ID" value="GAF98892.1"/>
    <property type="molecule type" value="Genomic_DNA"/>
</dbReference>
<feature type="non-terminal residue" evidence="3">
    <location>
        <position position="1"/>
    </location>
</feature>
<gene>
    <name evidence="3" type="ORF">S01H1_20157</name>
</gene>
<evidence type="ECO:0000259" key="2">
    <source>
        <dbReference type="SMART" id="SM00065"/>
    </source>
</evidence>
<dbReference type="SUPFAM" id="SSF55781">
    <property type="entry name" value="GAF domain-like"/>
    <property type="match status" value="1"/>
</dbReference>
<accession>X0UER5</accession>
<dbReference type="Gene3D" id="3.60.40.10">
    <property type="entry name" value="PPM-type phosphatase domain"/>
    <property type="match status" value="1"/>
</dbReference>
<dbReference type="AlphaFoldDB" id="X0UER5"/>
<proteinExistence type="predicted"/>
<dbReference type="Pfam" id="PF07228">
    <property type="entry name" value="SpoIIE"/>
    <property type="match status" value="1"/>
</dbReference>
<name>X0UER5_9ZZZZ</name>
<dbReference type="InterPro" id="IPR029016">
    <property type="entry name" value="GAF-like_dom_sf"/>
</dbReference>
<dbReference type="InterPro" id="IPR036457">
    <property type="entry name" value="PPM-type-like_dom_sf"/>
</dbReference>
<dbReference type="Pfam" id="PF13185">
    <property type="entry name" value="GAF_2"/>
    <property type="match status" value="1"/>
</dbReference>
<feature type="domain" description="GAF" evidence="2">
    <location>
        <begin position="27"/>
        <end position="177"/>
    </location>
</feature>
<dbReference type="InterPro" id="IPR003018">
    <property type="entry name" value="GAF"/>
</dbReference>
<dbReference type="SMART" id="SM00065">
    <property type="entry name" value="GAF"/>
    <property type="match status" value="1"/>
</dbReference>
<dbReference type="InterPro" id="IPR001932">
    <property type="entry name" value="PPM-type_phosphatase-like_dom"/>
</dbReference>